<dbReference type="Pfam" id="PF13476">
    <property type="entry name" value="AAA_23"/>
    <property type="match status" value="1"/>
</dbReference>
<dbReference type="GO" id="GO:0006302">
    <property type="term" value="P:double-strand break repair"/>
    <property type="evidence" value="ECO:0007669"/>
    <property type="project" value="InterPro"/>
</dbReference>
<accession>A0A1H5RYW5</accession>
<dbReference type="RefSeq" id="WP_103915014.1">
    <property type="nucleotide sequence ID" value="NZ_FNUV01000001.1"/>
</dbReference>
<dbReference type="GO" id="GO:0016887">
    <property type="term" value="F:ATP hydrolysis activity"/>
    <property type="evidence" value="ECO:0007669"/>
    <property type="project" value="InterPro"/>
</dbReference>
<dbReference type="InterPro" id="IPR038729">
    <property type="entry name" value="Rad50/SbcC_AAA"/>
</dbReference>
<reference evidence="3 4" key="1">
    <citation type="submission" date="2016-10" db="EMBL/GenBank/DDBJ databases">
        <authorList>
            <person name="de Groot N.N."/>
        </authorList>
    </citation>
    <scope>NUCLEOTIDE SEQUENCE [LARGE SCALE GENOMIC DNA]</scope>
    <source>
        <strain evidence="3 4">AR32</strain>
    </source>
</reference>
<dbReference type="EMBL" id="FNUV01000001">
    <property type="protein sequence ID" value="SEF43515.1"/>
    <property type="molecule type" value="Genomic_DNA"/>
</dbReference>
<evidence type="ECO:0000259" key="2">
    <source>
        <dbReference type="Pfam" id="PF13476"/>
    </source>
</evidence>
<protein>
    <submittedName>
        <fullName evidence="3">DNA sulfur modification protein DndD</fullName>
    </submittedName>
</protein>
<gene>
    <name evidence="3" type="ORF">SAMN05216354_0419</name>
</gene>
<proteinExistence type="predicted"/>
<keyword evidence="1" id="KW-0175">Coiled coil</keyword>
<dbReference type="SUPFAM" id="SSF52540">
    <property type="entry name" value="P-loop containing nucleoside triphosphate hydrolases"/>
    <property type="match status" value="2"/>
</dbReference>
<evidence type="ECO:0000256" key="1">
    <source>
        <dbReference type="SAM" id="Coils"/>
    </source>
</evidence>
<dbReference type="AlphaFoldDB" id="A0A1H5RYW5"/>
<feature type="coiled-coil region" evidence="1">
    <location>
        <begin position="220"/>
        <end position="281"/>
    </location>
</feature>
<feature type="coiled-coil region" evidence="1">
    <location>
        <begin position="440"/>
        <end position="489"/>
    </location>
</feature>
<dbReference type="PANTHER" id="PTHR32114">
    <property type="entry name" value="ABC TRANSPORTER ABCH.3"/>
    <property type="match status" value="1"/>
</dbReference>
<evidence type="ECO:0000313" key="4">
    <source>
        <dbReference type="Proteomes" id="UP000236735"/>
    </source>
</evidence>
<name>A0A1H5RYW5_XYLRU</name>
<evidence type="ECO:0000313" key="3">
    <source>
        <dbReference type="EMBL" id="SEF43515.1"/>
    </source>
</evidence>
<dbReference type="Gene3D" id="3.40.50.300">
    <property type="entry name" value="P-loop containing nucleotide triphosphate hydrolases"/>
    <property type="match status" value="2"/>
</dbReference>
<feature type="domain" description="Rad50/SbcC-type AAA" evidence="2">
    <location>
        <begin position="5"/>
        <end position="273"/>
    </location>
</feature>
<dbReference type="InterPro" id="IPR027417">
    <property type="entry name" value="P-loop_NTPase"/>
</dbReference>
<organism evidence="3 4">
    <name type="scientific">Xylanibacter ruminicola</name>
    <name type="common">Prevotella ruminicola</name>
    <dbReference type="NCBI Taxonomy" id="839"/>
    <lineage>
        <taxon>Bacteria</taxon>
        <taxon>Pseudomonadati</taxon>
        <taxon>Bacteroidota</taxon>
        <taxon>Bacteroidia</taxon>
        <taxon>Bacteroidales</taxon>
        <taxon>Prevotellaceae</taxon>
        <taxon>Xylanibacter</taxon>
    </lineage>
</organism>
<dbReference type="Proteomes" id="UP000236735">
    <property type="component" value="Unassembled WGS sequence"/>
</dbReference>
<dbReference type="PANTHER" id="PTHR32114:SF2">
    <property type="entry name" value="ABC TRANSPORTER ABCH.3"/>
    <property type="match status" value="1"/>
</dbReference>
<sequence>MLIESITLNNYRLYEGENVIKFRFDEAKNVHLICGENGFGKTTLLHSLLWCLFGRFVGDVPVSGQETNSSYAAMQKEILNQNAAKRFEEKATPEIVALIKKNGYTNGYEEIKKDSVYSVAICFAEVGIPSIPCQKIVVTRNYDSLLQKEEVEILIDGVKNELTDEIGPEVFINDFILNKDIAKLFFFDSEEIVSLADTGTIAERRKLSKAYEEVLGIRKYEELRSNLEGLRLRYRKKSKDIGLKDELEKLEAEREGVSNELTKLTDSLTEIEATLTNLREQDGQLQLQLSREGNSVKTEELQRVKAVIEKCKKDDIEMKSALKQFIDYAPFAISGQLFARAYELAKADHEAIANNNTATAQNCVLDALSKEMKGLLDKMPVNKDSKRDAHTQLEAIIEKYRGRACDRDIQVTLTDDEFAEVEAVYNSLTTTYRIEFEALAEAYRKNKITLERNVKRLSNIQSKESDEVIKGLRDNKNKIEAEIKTNEEKQRLGHIRTGELQLTIESYDKKIKELSRKISVDDADEAKDKLASELITELDTFLLSLKKNKKSSLELRIKNTLNTLMHKEDFISHVEVELDSDTMDINLFSSDGNVINKNMLSKGEKQLYATSILKALVDESGIQFPVFIDSPLQKFDKSHSSKIISEFYPSISKQVILFPLLHKELTEAEYKTLQPFVESATLIVNDTSRSYFEAANVKSLMQKN</sequence>